<keyword evidence="2" id="KW-1185">Reference proteome</keyword>
<dbReference type="EMBL" id="JASPKY010000420">
    <property type="protein sequence ID" value="KAK9701184.1"/>
    <property type="molecule type" value="Genomic_DNA"/>
</dbReference>
<protein>
    <submittedName>
        <fullName evidence="1">Uncharacterized protein</fullName>
    </submittedName>
</protein>
<evidence type="ECO:0000313" key="2">
    <source>
        <dbReference type="Proteomes" id="UP001458880"/>
    </source>
</evidence>
<reference evidence="1 2" key="1">
    <citation type="journal article" date="2024" name="BMC Genomics">
        <title>De novo assembly and annotation of Popillia japonica's genome with initial clues to its potential as an invasive pest.</title>
        <authorList>
            <person name="Cucini C."/>
            <person name="Boschi S."/>
            <person name="Funari R."/>
            <person name="Cardaioli E."/>
            <person name="Iannotti N."/>
            <person name="Marturano G."/>
            <person name="Paoli F."/>
            <person name="Bruttini M."/>
            <person name="Carapelli A."/>
            <person name="Frati F."/>
            <person name="Nardi F."/>
        </authorList>
    </citation>
    <scope>NUCLEOTIDE SEQUENCE [LARGE SCALE GENOMIC DNA]</scope>
    <source>
        <strain evidence="1">DMR45628</strain>
    </source>
</reference>
<proteinExistence type="predicted"/>
<organism evidence="1 2">
    <name type="scientific">Popillia japonica</name>
    <name type="common">Japanese beetle</name>
    <dbReference type="NCBI Taxonomy" id="7064"/>
    <lineage>
        <taxon>Eukaryota</taxon>
        <taxon>Metazoa</taxon>
        <taxon>Ecdysozoa</taxon>
        <taxon>Arthropoda</taxon>
        <taxon>Hexapoda</taxon>
        <taxon>Insecta</taxon>
        <taxon>Pterygota</taxon>
        <taxon>Neoptera</taxon>
        <taxon>Endopterygota</taxon>
        <taxon>Coleoptera</taxon>
        <taxon>Polyphaga</taxon>
        <taxon>Scarabaeiformia</taxon>
        <taxon>Scarabaeidae</taxon>
        <taxon>Rutelinae</taxon>
        <taxon>Popillia</taxon>
    </lineage>
</organism>
<evidence type="ECO:0000313" key="1">
    <source>
        <dbReference type="EMBL" id="KAK9701184.1"/>
    </source>
</evidence>
<name>A0AAW1JD46_POPJA</name>
<dbReference type="AlphaFoldDB" id="A0AAW1JD46"/>
<sequence length="105" mass="11900">MFRNTKTTPLPHVLHDSYRDILTRQQQLHSVHEMHQPYVTRHGEYTGSTYHRWKSLKGLPDDGRAVVLGSSFAAAATPNFLLFGATGSVSPCTTYTRLIYEAKHE</sequence>
<accession>A0AAW1JD46</accession>
<comment type="caution">
    <text evidence="1">The sequence shown here is derived from an EMBL/GenBank/DDBJ whole genome shotgun (WGS) entry which is preliminary data.</text>
</comment>
<gene>
    <name evidence="1" type="ORF">QE152_g30774</name>
</gene>
<dbReference type="Proteomes" id="UP001458880">
    <property type="component" value="Unassembled WGS sequence"/>
</dbReference>